<dbReference type="RefSeq" id="WP_145357944.1">
    <property type="nucleotide sequence ID" value="NZ_CP036265.1"/>
</dbReference>
<keyword evidence="4" id="KW-1185">Reference proteome</keyword>
<evidence type="ECO:0000256" key="1">
    <source>
        <dbReference type="ARBA" id="ARBA00022801"/>
    </source>
</evidence>
<dbReference type="PANTHER" id="PTHR43540">
    <property type="entry name" value="PEROXYUREIDOACRYLATE/UREIDOACRYLATE AMIDOHYDROLASE-RELATED"/>
    <property type="match status" value="1"/>
</dbReference>
<organism evidence="3 4">
    <name type="scientific">Alienimonas californiensis</name>
    <dbReference type="NCBI Taxonomy" id="2527989"/>
    <lineage>
        <taxon>Bacteria</taxon>
        <taxon>Pseudomonadati</taxon>
        <taxon>Planctomycetota</taxon>
        <taxon>Planctomycetia</taxon>
        <taxon>Planctomycetales</taxon>
        <taxon>Planctomycetaceae</taxon>
        <taxon>Alienimonas</taxon>
    </lineage>
</organism>
<sequence>MSRALLVIDVQNEYFPGGAFPVTHPTGHLETILSAMDAAADAGVPIAVIRHHQPGPDAQVFKHGSEMWALRPEVEERPRDLLIDKSLPGSFTNTPLTDWLEEQGADTVTVAGYMTQVCCDTTARQAFHRGLKVEFLSDATGTLDVSNKAGSVDAAKLHESILVAQQMFFSDVLDTAAWRERLG</sequence>
<dbReference type="EMBL" id="CP036265">
    <property type="protein sequence ID" value="QDT15112.1"/>
    <property type="molecule type" value="Genomic_DNA"/>
</dbReference>
<evidence type="ECO:0000259" key="2">
    <source>
        <dbReference type="Pfam" id="PF00857"/>
    </source>
</evidence>
<keyword evidence="1 3" id="KW-0378">Hydrolase</keyword>
<proteinExistence type="predicted"/>
<dbReference type="Gene3D" id="3.40.50.850">
    <property type="entry name" value="Isochorismatase-like"/>
    <property type="match status" value="1"/>
</dbReference>
<dbReference type="Pfam" id="PF00857">
    <property type="entry name" value="Isochorismatase"/>
    <property type="match status" value="1"/>
</dbReference>
<protein>
    <submittedName>
        <fullName evidence="3">Streptothricin hydrolase</fullName>
        <ecNumber evidence="3">3.5.2.19</ecNumber>
    </submittedName>
</protein>
<dbReference type="OrthoDB" id="257098at2"/>
<dbReference type="InterPro" id="IPR050272">
    <property type="entry name" value="Isochorismatase-like_hydrls"/>
</dbReference>
<dbReference type="InterPro" id="IPR000868">
    <property type="entry name" value="Isochorismatase-like_dom"/>
</dbReference>
<evidence type="ECO:0000313" key="4">
    <source>
        <dbReference type="Proteomes" id="UP000318741"/>
    </source>
</evidence>
<feature type="domain" description="Isochorismatase-like" evidence="2">
    <location>
        <begin position="4"/>
        <end position="157"/>
    </location>
</feature>
<name>A0A517P6Y4_9PLAN</name>
<dbReference type="KEGG" id="acaf:CA12_11930"/>
<reference evidence="3 4" key="1">
    <citation type="submission" date="2019-02" db="EMBL/GenBank/DDBJ databases">
        <title>Deep-cultivation of Planctomycetes and their phenomic and genomic characterization uncovers novel biology.</title>
        <authorList>
            <person name="Wiegand S."/>
            <person name="Jogler M."/>
            <person name="Boedeker C."/>
            <person name="Pinto D."/>
            <person name="Vollmers J."/>
            <person name="Rivas-Marin E."/>
            <person name="Kohn T."/>
            <person name="Peeters S.H."/>
            <person name="Heuer A."/>
            <person name="Rast P."/>
            <person name="Oberbeckmann S."/>
            <person name="Bunk B."/>
            <person name="Jeske O."/>
            <person name="Meyerdierks A."/>
            <person name="Storesund J.E."/>
            <person name="Kallscheuer N."/>
            <person name="Luecker S."/>
            <person name="Lage O.M."/>
            <person name="Pohl T."/>
            <person name="Merkel B.J."/>
            <person name="Hornburger P."/>
            <person name="Mueller R.-W."/>
            <person name="Bruemmer F."/>
            <person name="Labrenz M."/>
            <person name="Spormann A.M."/>
            <person name="Op den Camp H."/>
            <person name="Overmann J."/>
            <person name="Amann R."/>
            <person name="Jetten M.S.M."/>
            <person name="Mascher T."/>
            <person name="Medema M.H."/>
            <person name="Devos D.P."/>
            <person name="Kaster A.-K."/>
            <person name="Ovreas L."/>
            <person name="Rohde M."/>
            <person name="Galperin M.Y."/>
            <person name="Jogler C."/>
        </authorList>
    </citation>
    <scope>NUCLEOTIDE SEQUENCE [LARGE SCALE GENOMIC DNA]</scope>
    <source>
        <strain evidence="3 4">CA12</strain>
    </source>
</reference>
<evidence type="ECO:0000313" key="3">
    <source>
        <dbReference type="EMBL" id="QDT15112.1"/>
    </source>
</evidence>
<dbReference type="Proteomes" id="UP000318741">
    <property type="component" value="Chromosome"/>
</dbReference>
<dbReference type="AlphaFoldDB" id="A0A517P6Y4"/>
<dbReference type="CDD" id="cd01014">
    <property type="entry name" value="nicotinamidase_related"/>
    <property type="match status" value="1"/>
</dbReference>
<dbReference type="EC" id="3.5.2.19" evidence="3"/>
<dbReference type="GO" id="GO:0016787">
    <property type="term" value="F:hydrolase activity"/>
    <property type="evidence" value="ECO:0007669"/>
    <property type="project" value="UniProtKB-KW"/>
</dbReference>
<accession>A0A517P6Y4</accession>
<gene>
    <name evidence="3" type="primary">sttH</name>
    <name evidence="3" type="ORF">CA12_11930</name>
</gene>
<dbReference type="PANTHER" id="PTHR43540:SF6">
    <property type="entry name" value="ISOCHORISMATASE-LIKE DOMAIN-CONTAINING PROTEIN"/>
    <property type="match status" value="1"/>
</dbReference>
<dbReference type="SUPFAM" id="SSF52499">
    <property type="entry name" value="Isochorismatase-like hydrolases"/>
    <property type="match status" value="1"/>
</dbReference>
<dbReference type="InterPro" id="IPR036380">
    <property type="entry name" value="Isochorismatase-like_sf"/>
</dbReference>